<dbReference type="EMBL" id="LLXI01002415">
    <property type="protein sequence ID" value="PKY57067.1"/>
    <property type="molecule type" value="Genomic_DNA"/>
</dbReference>
<proteinExistence type="predicted"/>
<gene>
    <name evidence="1" type="ORF">RhiirA4_428711</name>
</gene>
<dbReference type="VEuPathDB" id="FungiDB:FUN_009832"/>
<dbReference type="VEuPathDB" id="FungiDB:RhiirA1_460858"/>
<comment type="caution">
    <text evidence="1">The sequence shown here is derived from an EMBL/GenBank/DDBJ whole genome shotgun (WGS) entry which is preliminary data.</text>
</comment>
<dbReference type="Proteomes" id="UP000234323">
    <property type="component" value="Unassembled WGS sequence"/>
</dbReference>
<dbReference type="VEuPathDB" id="FungiDB:RhiirFUN_012010"/>
<sequence>MSTTADSYSENFNNLKERTSVINKRLKTENEEYKKLTQRIIVNTCNSGAERIQDLDTNFGRISEIIEDQNKVMVDTHELTKKVIDSLKSKEIYCLRDWIRKFFIQVKGKYNAPNNDVRGWARSQDEEYISQLKITLDEVQMSIYDFEKLYKMKNESNVEFQDQENTLAEARERFEKMQFSNKMKHYEEPLKKLFEALKMWYR</sequence>
<name>A0A2I1HDW0_9GLOM</name>
<keyword evidence="2" id="KW-1185">Reference proteome</keyword>
<dbReference type="AlphaFoldDB" id="A0A2I1HDW0"/>
<evidence type="ECO:0000313" key="1">
    <source>
        <dbReference type="EMBL" id="PKY57067.1"/>
    </source>
</evidence>
<organism evidence="1 2">
    <name type="scientific">Rhizophagus irregularis</name>
    <dbReference type="NCBI Taxonomy" id="588596"/>
    <lineage>
        <taxon>Eukaryota</taxon>
        <taxon>Fungi</taxon>
        <taxon>Fungi incertae sedis</taxon>
        <taxon>Mucoromycota</taxon>
        <taxon>Glomeromycotina</taxon>
        <taxon>Glomeromycetes</taxon>
        <taxon>Glomerales</taxon>
        <taxon>Glomeraceae</taxon>
        <taxon>Rhizophagus</taxon>
    </lineage>
</organism>
<evidence type="ECO:0000313" key="2">
    <source>
        <dbReference type="Proteomes" id="UP000234323"/>
    </source>
</evidence>
<accession>A0A2I1HDW0</accession>
<protein>
    <submittedName>
        <fullName evidence="1">Uncharacterized protein</fullName>
    </submittedName>
</protein>
<reference evidence="1 2" key="1">
    <citation type="submission" date="2015-10" db="EMBL/GenBank/DDBJ databases">
        <title>Genome analyses suggest a sexual origin of heterokaryosis in a supposedly ancient asexual fungus.</title>
        <authorList>
            <person name="Ropars J."/>
            <person name="Sedzielewska K."/>
            <person name="Noel J."/>
            <person name="Charron P."/>
            <person name="Farinelli L."/>
            <person name="Marton T."/>
            <person name="Kruger M."/>
            <person name="Pelin A."/>
            <person name="Brachmann A."/>
            <person name="Corradi N."/>
        </authorList>
    </citation>
    <scope>NUCLEOTIDE SEQUENCE [LARGE SCALE GENOMIC DNA]</scope>
    <source>
        <strain evidence="1 2">A4</strain>
    </source>
</reference>